<dbReference type="FunFam" id="3.90.870.10:FF:000002">
    <property type="entry name" value="3,4-dihydroxy-2-butanone 4-phosphate synthase"/>
    <property type="match status" value="1"/>
</dbReference>
<comment type="function">
    <text evidence="1 12 13">Catalyzes the conversion of D-ribulose 5-phosphate to formate and 3,4-dihydroxy-2-butanone 4-phosphate.</text>
</comment>
<evidence type="ECO:0000256" key="1">
    <source>
        <dbReference type="ARBA" id="ARBA00002284"/>
    </source>
</evidence>
<comment type="caution">
    <text evidence="14">The sequence shown here is derived from an EMBL/GenBank/DDBJ whole genome shotgun (WGS) entry which is preliminary data.</text>
</comment>
<dbReference type="AlphaFoldDB" id="A0A1J5N3I8"/>
<dbReference type="OrthoDB" id="9793111at2"/>
<accession>A0A1J5N3I8</accession>
<evidence type="ECO:0000256" key="2">
    <source>
        <dbReference type="ARBA" id="ARBA00004904"/>
    </source>
</evidence>
<evidence type="ECO:0000256" key="11">
    <source>
        <dbReference type="ARBA" id="ARBA00060730"/>
    </source>
</evidence>
<dbReference type="Gene3D" id="3.90.870.10">
    <property type="entry name" value="DHBP synthase"/>
    <property type="match status" value="1"/>
</dbReference>
<keyword evidence="15" id="KW-1185">Reference proteome</keyword>
<sequence length="248" mass="26080">MDQPILKQFGGPISRVEKALKSLRKGSGVLVTDNADRENEGDLIFSAKTLTNEHMAMLIRECSGIVCLCMTEEKINSLGLPMMVENNTSAFNTAFTISIEAAKGVTTGVSAADRLTTVKAAAAPDAVPADLASPGHVFPLCAKPGGVLERGGHTEATVDLSRLAGLGPCGVLAELTNADGTMAKLHEIVAFALKHQMAMCTVQDIIAYREHIGDIHAEMVMPEDSSAVAKPTAMFPSGAFASSRSDRP</sequence>
<feature type="site" description="Essential for catalytic activity" evidence="12">
    <location>
        <position position="174"/>
    </location>
</feature>
<feature type="binding site" evidence="12">
    <location>
        <position position="42"/>
    </location>
    <ligand>
        <name>D-ribulose 5-phosphate</name>
        <dbReference type="ChEBI" id="CHEBI:58121"/>
    </ligand>
</feature>
<evidence type="ECO:0000256" key="12">
    <source>
        <dbReference type="HAMAP-Rule" id="MF_00180"/>
    </source>
</evidence>
<dbReference type="GO" id="GO:0009231">
    <property type="term" value="P:riboflavin biosynthetic process"/>
    <property type="evidence" value="ECO:0007669"/>
    <property type="project" value="UniProtKB-UniRule"/>
</dbReference>
<dbReference type="GO" id="GO:0005829">
    <property type="term" value="C:cytosol"/>
    <property type="evidence" value="ECO:0007669"/>
    <property type="project" value="UniProtKB-ARBA"/>
</dbReference>
<evidence type="ECO:0000256" key="9">
    <source>
        <dbReference type="ARBA" id="ARBA00023211"/>
    </source>
</evidence>
<evidence type="ECO:0000256" key="7">
    <source>
        <dbReference type="ARBA" id="ARBA00022723"/>
    </source>
</evidence>
<evidence type="ECO:0000256" key="4">
    <source>
        <dbReference type="ARBA" id="ARBA00012153"/>
    </source>
</evidence>
<proteinExistence type="inferred from homology"/>
<dbReference type="GO" id="GO:0030145">
    <property type="term" value="F:manganese ion binding"/>
    <property type="evidence" value="ECO:0007669"/>
    <property type="project" value="UniProtKB-UniRule"/>
</dbReference>
<feature type="binding site" evidence="12">
    <location>
        <position position="38"/>
    </location>
    <ligand>
        <name>Mg(2+)</name>
        <dbReference type="ChEBI" id="CHEBI:18420"/>
        <label>2</label>
    </ligand>
</feature>
<keyword evidence="8 12" id="KW-0460">Magnesium</keyword>
<comment type="cofactor">
    <cofactor evidence="12 13">
        <name>Mg(2+)</name>
        <dbReference type="ChEBI" id="CHEBI:18420"/>
    </cofactor>
    <cofactor evidence="12 13">
        <name>Mn(2+)</name>
        <dbReference type="ChEBI" id="CHEBI:29035"/>
    </cofactor>
    <text evidence="12 13">Binds 2 divalent metal cations per subunit. Magnesium or manganese.</text>
</comment>
<protein>
    <recommendedName>
        <fullName evidence="5 12">3,4-dihydroxy-2-butanone 4-phosphate synthase</fullName>
        <shortName evidence="12 13">DHBP synthase</shortName>
        <ecNumber evidence="4 12">4.1.99.12</ecNumber>
    </recommendedName>
</protein>
<keyword evidence="9 12" id="KW-0464">Manganese</keyword>
<feature type="binding site" evidence="12">
    <location>
        <position position="38"/>
    </location>
    <ligand>
        <name>Mg(2+)</name>
        <dbReference type="ChEBI" id="CHEBI:18420"/>
        <label>1</label>
    </ligand>
</feature>
<comment type="subunit">
    <text evidence="3 12 13">Homodimer.</text>
</comment>
<comment type="similarity">
    <text evidence="11 12 13">Belongs to the DHBP synthase family.</text>
</comment>
<evidence type="ECO:0000313" key="14">
    <source>
        <dbReference type="EMBL" id="OIQ49392.1"/>
    </source>
</evidence>
<feature type="binding site" evidence="12">
    <location>
        <position position="153"/>
    </location>
    <ligand>
        <name>Mg(2+)</name>
        <dbReference type="ChEBI" id="CHEBI:18420"/>
        <label>2</label>
    </ligand>
</feature>
<keyword evidence="10 12" id="KW-0456">Lyase</keyword>
<dbReference type="PANTHER" id="PTHR21327:SF38">
    <property type="entry name" value="3,4-DIHYDROXY-2-BUTANONE 4-PHOSPHATE SYNTHASE"/>
    <property type="match status" value="1"/>
</dbReference>
<dbReference type="HAMAP" id="MF_00180">
    <property type="entry name" value="RibB"/>
    <property type="match status" value="1"/>
</dbReference>
<evidence type="ECO:0000256" key="13">
    <source>
        <dbReference type="RuleBase" id="RU003843"/>
    </source>
</evidence>
<organism evidence="14 15">
    <name type="scientific">Pseudodesulfovibrio hydrargyri</name>
    <dbReference type="NCBI Taxonomy" id="2125990"/>
    <lineage>
        <taxon>Bacteria</taxon>
        <taxon>Pseudomonadati</taxon>
        <taxon>Thermodesulfobacteriota</taxon>
        <taxon>Desulfovibrionia</taxon>
        <taxon>Desulfovibrionales</taxon>
        <taxon>Desulfovibrionaceae</taxon>
    </lineage>
</organism>
<keyword evidence="6 12" id="KW-0686">Riboflavin biosynthesis</keyword>
<dbReference type="Pfam" id="PF00926">
    <property type="entry name" value="DHBP_synthase"/>
    <property type="match status" value="1"/>
</dbReference>
<evidence type="ECO:0000256" key="3">
    <source>
        <dbReference type="ARBA" id="ARBA00011738"/>
    </source>
</evidence>
<dbReference type="NCBIfam" id="TIGR00506">
    <property type="entry name" value="ribB"/>
    <property type="match status" value="1"/>
</dbReference>
<dbReference type="EC" id="4.1.99.12" evidence="4 12"/>
<evidence type="ECO:0000256" key="10">
    <source>
        <dbReference type="ARBA" id="ARBA00023239"/>
    </source>
</evidence>
<feature type="binding site" evidence="12">
    <location>
        <begin position="37"/>
        <end position="38"/>
    </location>
    <ligand>
        <name>D-ribulose 5-phosphate</name>
        <dbReference type="ChEBI" id="CHEBI:58121"/>
    </ligand>
</feature>
<dbReference type="Proteomes" id="UP000181901">
    <property type="component" value="Unassembled WGS sequence"/>
</dbReference>
<evidence type="ECO:0000313" key="15">
    <source>
        <dbReference type="Proteomes" id="UP000181901"/>
    </source>
</evidence>
<reference evidence="14 15" key="1">
    <citation type="submission" date="2015-09" db="EMBL/GenBank/DDBJ databases">
        <title>Genome of Desulfovibrio dechloracetivorans BerOc1, a mercury methylating strain isolated from highly hydrocarbons and metals contaminated coastal sediments.</title>
        <authorList>
            <person name="Goni Urriza M."/>
            <person name="Gassie C."/>
            <person name="Bouchez O."/>
            <person name="Klopp C."/>
            <person name="Ranchou-Peyruse A."/>
            <person name="Remy G."/>
        </authorList>
    </citation>
    <scope>NUCLEOTIDE SEQUENCE [LARGE SCALE GENOMIC DNA]</scope>
    <source>
        <strain evidence="14 15">BerOc1</strain>
    </source>
</reference>
<comment type="catalytic activity">
    <reaction evidence="12 13">
        <text>D-ribulose 5-phosphate = (2S)-2-hydroxy-3-oxobutyl phosphate + formate + H(+)</text>
        <dbReference type="Rhea" id="RHEA:18457"/>
        <dbReference type="ChEBI" id="CHEBI:15378"/>
        <dbReference type="ChEBI" id="CHEBI:15740"/>
        <dbReference type="ChEBI" id="CHEBI:58121"/>
        <dbReference type="ChEBI" id="CHEBI:58830"/>
        <dbReference type="EC" id="4.1.99.12"/>
    </reaction>
</comment>
<name>A0A1J5N3I8_9BACT</name>
<dbReference type="EMBL" id="LKAQ01000004">
    <property type="protein sequence ID" value="OIQ49392.1"/>
    <property type="molecule type" value="Genomic_DNA"/>
</dbReference>
<keyword evidence="7 12" id="KW-0479">Metal-binding</keyword>
<dbReference type="GO" id="GO:0000287">
    <property type="term" value="F:magnesium ion binding"/>
    <property type="evidence" value="ECO:0007669"/>
    <property type="project" value="UniProtKB-UniRule"/>
</dbReference>
<feature type="binding site" evidence="12">
    <location>
        <begin position="150"/>
        <end position="154"/>
    </location>
    <ligand>
        <name>D-ribulose 5-phosphate</name>
        <dbReference type="ChEBI" id="CHEBI:58121"/>
    </ligand>
</feature>
<evidence type="ECO:0000256" key="6">
    <source>
        <dbReference type="ARBA" id="ARBA00022619"/>
    </source>
</evidence>
<dbReference type="RefSeq" id="WP_071547036.1">
    <property type="nucleotide sequence ID" value="NZ_LKAQ01000004.1"/>
</dbReference>
<dbReference type="InterPro" id="IPR017945">
    <property type="entry name" value="DHBP_synth_RibB-like_a/b_dom"/>
</dbReference>
<comment type="pathway">
    <text evidence="2 12 13">Cofactor biosynthesis; riboflavin biosynthesis; 2-hydroxy-3-oxobutyl phosphate from D-ribulose 5-phosphate: step 1/1.</text>
</comment>
<feature type="site" description="Essential for catalytic activity" evidence="12">
    <location>
        <position position="136"/>
    </location>
</feature>
<dbReference type="GO" id="GO:0008686">
    <property type="term" value="F:3,4-dihydroxy-2-butanone-4-phosphate synthase activity"/>
    <property type="evidence" value="ECO:0007669"/>
    <property type="project" value="UniProtKB-UniRule"/>
</dbReference>
<evidence type="ECO:0000256" key="8">
    <source>
        <dbReference type="ARBA" id="ARBA00022842"/>
    </source>
</evidence>
<dbReference type="InterPro" id="IPR000422">
    <property type="entry name" value="DHBP_synthase_RibB"/>
</dbReference>
<dbReference type="PANTHER" id="PTHR21327">
    <property type="entry name" value="GTP CYCLOHYDROLASE II-RELATED"/>
    <property type="match status" value="1"/>
</dbReference>
<gene>
    <name evidence="12 14" type="primary">ribB</name>
    <name evidence="14" type="ORF">BerOc1_01317</name>
</gene>
<dbReference type="UniPathway" id="UPA00275">
    <property type="reaction ID" value="UER00399"/>
</dbReference>
<evidence type="ECO:0000256" key="5">
    <source>
        <dbReference type="ARBA" id="ARBA00018836"/>
    </source>
</evidence>
<dbReference type="SUPFAM" id="SSF55821">
    <property type="entry name" value="YrdC/RibB"/>
    <property type="match status" value="1"/>
</dbReference>